<keyword evidence="1" id="KW-0732">Signal</keyword>
<proteinExistence type="predicted"/>
<feature type="chain" id="PRO_5032886413" description="DUF5666 domain-containing protein" evidence="1">
    <location>
        <begin position="26"/>
        <end position="427"/>
    </location>
</feature>
<reference evidence="3 4" key="1">
    <citation type="submission" date="2020-08" db="EMBL/GenBank/DDBJ databases">
        <title>Aquariorum lacteus gen. nov., sp. nov., a new member of the family Comamonadaceae, isolated from freshwater aquarium.</title>
        <authorList>
            <person name="Chun S.-J."/>
        </authorList>
    </citation>
    <scope>NUCLEOTIDE SEQUENCE [LARGE SCALE GENOMIC DNA]</scope>
    <source>
        <strain evidence="3 4">SJAQ100</strain>
    </source>
</reference>
<name>A0A839HK59_9BURK</name>
<evidence type="ECO:0000313" key="3">
    <source>
        <dbReference type="EMBL" id="MBB1163187.1"/>
    </source>
</evidence>
<evidence type="ECO:0000313" key="4">
    <source>
        <dbReference type="Proteomes" id="UP000586093"/>
    </source>
</evidence>
<evidence type="ECO:0000256" key="1">
    <source>
        <dbReference type="SAM" id="SignalP"/>
    </source>
</evidence>
<organism evidence="3 4">
    <name type="scientific">Aquariibacter albus</name>
    <dbReference type="NCBI Taxonomy" id="2759899"/>
    <lineage>
        <taxon>Bacteria</taxon>
        <taxon>Pseudomonadati</taxon>
        <taxon>Pseudomonadota</taxon>
        <taxon>Betaproteobacteria</taxon>
        <taxon>Burkholderiales</taxon>
        <taxon>Sphaerotilaceae</taxon>
        <taxon>Aquariibacter</taxon>
    </lineage>
</organism>
<dbReference type="AlphaFoldDB" id="A0A839HK59"/>
<feature type="domain" description="DUF5666" evidence="2">
    <location>
        <begin position="210"/>
        <end position="256"/>
    </location>
</feature>
<gene>
    <name evidence="3" type="ORF">H4F90_14530</name>
</gene>
<evidence type="ECO:0000259" key="2">
    <source>
        <dbReference type="Pfam" id="PF18914"/>
    </source>
</evidence>
<feature type="domain" description="DUF5666" evidence="2">
    <location>
        <begin position="118"/>
        <end position="182"/>
    </location>
</feature>
<sequence>MPQASVSLRPASARCAFALSTLSLAVLLGACGGGGGGDPAASTQGFSSGPISGFGSIIVNGIRYEDGSASVIDDEGDSVSRSSDDPLQLGVVVEVVGRVNDDGISGTASRFEVRSGLKGPVEAKNSLTDTLTVLGTPVRVTATTIYQGVSGFAGLVAGSDGQVVEVHGLPGADGTLVATRIELESPSVSAYGGDYRVRGSLSGLAGTAPSQTFRVGAVDVRTDALTRLNGSLVEGALVSVRLAKTPVAGVYTASRVQLKTRGFARDDRYDRAEIEGLVTAFTSINSFEVNGYPVTTSDTTVFEDGRSGVVLGARVDVDGTVVNGVLQARKVELDRFDSGESGDDRDGDDRDDAPFEFKGVASAVSGTASAGTFVVRGQSIDYDSRTVFRDGLSAASFSGVNVEVDAVSDSSSGAGTRFLAVRIERKN</sequence>
<dbReference type="EMBL" id="JACIVI010000007">
    <property type="protein sequence ID" value="MBB1163187.1"/>
    <property type="molecule type" value="Genomic_DNA"/>
</dbReference>
<dbReference type="Pfam" id="PF18914">
    <property type="entry name" value="DUF5666"/>
    <property type="match status" value="5"/>
</dbReference>
<protein>
    <recommendedName>
        <fullName evidence="2">DUF5666 domain-containing protein</fullName>
    </recommendedName>
</protein>
<keyword evidence="4" id="KW-1185">Reference proteome</keyword>
<dbReference type="RefSeq" id="WP_182665874.1">
    <property type="nucleotide sequence ID" value="NZ_JACIVI010000007.1"/>
</dbReference>
<accession>A0A839HK59</accession>
<feature type="signal peptide" evidence="1">
    <location>
        <begin position="1"/>
        <end position="25"/>
    </location>
</feature>
<dbReference type="InterPro" id="IPR043724">
    <property type="entry name" value="DUF5666"/>
</dbReference>
<feature type="domain" description="DUF5666" evidence="2">
    <location>
        <begin position="51"/>
        <end position="110"/>
    </location>
</feature>
<feature type="domain" description="DUF5666" evidence="2">
    <location>
        <begin position="361"/>
        <end position="424"/>
    </location>
</feature>
<dbReference type="Proteomes" id="UP000586093">
    <property type="component" value="Unassembled WGS sequence"/>
</dbReference>
<feature type="domain" description="DUF5666" evidence="2">
    <location>
        <begin position="275"/>
        <end position="332"/>
    </location>
</feature>
<comment type="caution">
    <text evidence="3">The sequence shown here is derived from an EMBL/GenBank/DDBJ whole genome shotgun (WGS) entry which is preliminary data.</text>
</comment>